<comment type="caution">
    <text evidence="6">The sequence shown here is derived from an EMBL/GenBank/DDBJ whole genome shotgun (WGS) entry which is preliminary data.</text>
</comment>
<keyword evidence="3" id="KW-0804">Transcription</keyword>
<dbReference type="AlphaFoldDB" id="A0A3N0IN03"/>
<dbReference type="PANTHER" id="PTHR46796:SF2">
    <property type="entry name" value="TRANSCRIPTIONAL REGULATORY PROTEIN"/>
    <property type="match status" value="1"/>
</dbReference>
<dbReference type="InterPro" id="IPR003313">
    <property type="entry name" value="AraC-bd"/>
</dbReference>
<dbReference type="Proteomes" id="UP000270112">
    <property type="component" value="Unassembled WGS sequence"/>
</dbReference>
<dbReference type="Gene3D" id="2.60.120.10">
    <property type="entry name" value="Jelly Rolls"/>
    <property type="match status" value="1"/>
</dbReference>
<dbReference type="Gene3D" id="1.10.10.60">
    <property type="entry name" value="Homeodomain-like"/>
    <property type="match status" value="2"/>
</dbReference>
<proteinExistence type="predicted"/>
<keyword evidence="2" id="KW-0238">DNA-binding</keyword>
<protein>
    <submittedName>
        <fullName evidence="6">AraC family transcriptional regulator</fullName>
    </submittedName>
</protein>
<dbReference type="InterPro" id="IPR014710">
    <property type="entry name" value="RmlC-like_jellyroll"/>
</dbReference>
<dbReference type="InterPro" id="IPR037923">
    <property type="entry name" value="HTH-like"/>
</dbReference>
<reference evidence="8" key="2">
    <citation type="submission" date="2018-05" db="EMBL/GenBank/DDBJ databases">
        <title>Genome Sequencing of selected type strains of the family Eggerthellaceae.</title>
        <authorList>
            <person name="Danylec N."/>
            <person name="Stoll D.A."/>
            <person name="Doetsch A."/>
            <person name="Huch M."/>
        </authorList>
    </citation>
    <scope>NUCLEOTIDE SEQUENCE [LARGE SCALE GENOMIC DNA]</scope>
    <source>
        <strain evidence="8">DSM 16107</strain>
    </source>
</reference>
<dbReference type="InterPro" id="IPR050204">
    <property type="entry name" value="AraC_XylS_family_regulators"/>
</dbReference>
<evidence type="ECO:0000313" key="6">
    <source>
        <dbReference type="EMBL" id="RNM38419.1"/>
    </source>
</evidence>
<evidence type="ECO:0000313" key="5">
    <source>
        <dbReference type="EMBL" id="RDB68983.1"/>
    </source>
</evidence>
<name>A0A3N0IN03_9ACTN</name>
<dbReference type="RefSeq" id="WP_114546292.1">
    <property type="nucleotide sequence ID" value="NZ_PPTT01000012.1"/>
</dbReference>
<evidence type="ECO:0000259" key="4">
    <source>
        <dbReference type="PROSITE" id="PS01124"/>
    </source>
</evidence>
<organism evidence="6 8">
    <name type="scientific">Eggerthella sinensis</name>
    <dbReference type="NCBI Taxonomy" id="242230"/>
    <lineage>
        <taxon>Bacteria</taxon>
        <taxon>Bacillati</taxon>
        <taxon>Actinomycetota</taxon>
        <taxon>Coriobacteriia</taxon>
        <taxon>Eggerthellales</taxon>
        <taxon>Eggerthellaceae</taxon>
        <taxon>Eggerthella</taxon>
    </lineage>
</organism>
<dbReference type="PANTHER" id="PTHR46796">
    <property type="entry name" value="HTH-TYPE TRANSCRIPTIONAL ACTIVATOR RHAS-RELATED"/>
    <property type="match status" value="1"/>
</dbReference>
<reference evidence="6" key="3">
    <citation type="journal article" date="2019" name="Microbiol. Resour. Announc.">
        <title>Draft Genome Sequences of Type Strains of Gordonibacter faecihominis, Paraeggerthella hongkongensis, Parvibacter caecicola,Slackia equolifaciens, Slackia faecicanis, and Slackia isoflavoniconvertens.</title>
        <authorList>
            <person name="Danylec N."/>
            <person name="Stoll D.A."/>
            <person name="Dotsch A."/>
            <person name="Huch M."/>
        </authorList>
    </citation>
    <scope>NUCLEOTIDE SEQUENCE</scope>
    <source>
        <strain evidence="6">DSM 16107</strain>
    </source>
</reference>
<dbReference type="InterPro" id="IPR018060">
    <property type="entry name" value="HTH_AraC"/>
</dbReference>
<accession>A0A3N0IN03</accession>
<dbReference type="OrthoDB" id="3172070at2"/>
<feature type="domain" description="HTH araC/xylS-type" evidence="4">
    <location>
        <begin position="204"/>
        <end position="301"/>
    </location>
</feature>
<dbReference type="InterPro" id="IPR009057">
    <property type="entry name" value="Homeodomain-like_sf"/>
</dbReference>
<evidence type="ECO:0000256" key="3">
    <source>
        <dbReference type="ARBA" id="ARBA00023163"/>
    </source>
</evidence>
<dbReference type="PROSITE" id="PS01124">
    <property type="entry name" value="HTH_ARAC_FAMILY_2"/>
    <property type="match status" value="1"/>
</dbReference>
<evidence type="ECO:0000256" key="1">
    <source>
        <dbReference type="ARBA" id="ARBA00023015"/>
    </source>
</evidence>
<dbReference type="Pfam" id="PF02311">
    <property type="entry name" value="AraC_binding"/>
    <property type="match status" value="1"/>
</dbReference>
<dbReference type="EMBL" id="QICC01000171">
    <property type="protein sequence ID" value="RNM38419.1"/>
    <property type="molecule type" value="Genomic_DNA"/>
</dbReference>
<evidence type="ECO:0000256" key="2">
    <source>
        <dbReference type="ARBA" id="ARBA00023125"/>
    </source>
</evidence>
<dbReference type="Proteomes" id="UP000253817">
    <property type="component" value="Unassembled WGS sequence"/>
</dbReference>
<dbReference type="EMBL" id="PPTT01000012">
    <property type="protein sequence ID" value="RDB68983.1"/>
    <property type="molecule type" value="Genomic_DNA"/>
</dbReference>
<evidence type="ECO:0000313" key="8">
    <source>
        <dbReference type="Proteomes" id="UP000270112"/>
    </source>
</evidence>
<reference evidence="5 7" key="1">
    <citation type="journal article" date="2018" name="Elife">
        <title>Discovery and characterization of a prevalent human gut bacterial enzyme sufficient for the inactivation of a family of plant toxins.</title>
        <authorList>
            <person name="Koppel N."/>
            <person name="Bisanz J.E."/>
            <person name="Pandelia M.E."/>
            <person name="Turnbaugh P.J."/>
            <person name="Balskus E.P."/>
        </authorList>
    </citation>
    <scope>NUCLEOTIDE SEQUENCE [LARGE SCALE GENOMIC DNA]</scope>
    <source>
        <strain evidence="5 7">DSM 16107</strain>
    </source>
</reference>
<dbReference type="SMART" id="SM00342">
    <property type="entry name" value="HTH_ARAC"/>
    <property type="match status" value="1"/>
</dbReference>
<gene>
    <name evidence="5" type="ORF">C1876_08515</name>
    <name evidence="6" type="ORF">DMP09_17645</name>
</gene>
<dbReference type="GO" id="GO:0043565">
    <property type="term" value="F:sequence-specific DNA binding"/>
    <property type="evidence" value="ECO:0007669"/>
    <property type="project" value="InterPro"/>
</dbReference>
<dbReference type="GO" id="GO:0003700">
    <property type="term" value="F:DNA-binding transcription factor activity"/>
    <property type="evidence" value="ECO:0007669"/>
    <property type="project" value="InterPro"/>
</dbReference>
<keyword evidence="7" id="KW-1185">Reference proteome</keyword>
<dbReference type="SUPFAM" id="SSF51215">
    <property type="entry name" value="Regulatory protein AraC"/>
    <property type="match status" value="1"/>
</dbReference>
<dbReference type="Pfam" id="PF12833">
    <property type="entry name" value="HTH_18"/>
    <property type="match status" value="1"/>
</dbReference>
<evidence type="ECO:0000313" key="7">
    <source>
        <dbReference type="Proteomes" id="UP000253817"/>
    </source>
</evidence>
<keyword evidence="1" id="KW-0805">Transcription regulation</keyword>
<sequence length="312" mass="34030">METIEAWNARADVRGARLADSDMGAENRRIAPFGPCPGVEFVTLEGIVQPFPLHFHDFWTIGQMVQGNRRMTCRGEVHDLGPEDFVLFGPGEVHGCKPMNDTPLVYRSIVVPVELFAQAYGESLGLAPAEAATPTCRFAPVVVRDVVLSACMARLYAFASDDVAHDALEEEEALWAFLARVATYCEGAPDAQASPEAPSAANVARARRFLDERFASAVTLDDLARAAGVSRYHLIRVFSDETGLTPHRYLQAVRANRARDLLAAGVEPSEAAAQSGFSDQAHMTRVYKSFYGITPGRYRAAARTRAQEGKLA</sequence>
<dbReference type="SUPFAM" id="SSF46689">
    <property type="entry name" value="Homeodomain-like"/>
    <property type="match status" value="2"/>
</dbReference>